<feature type="transmembrane region" description="Helical" evidence="1">
    <location>
        <begin position="78"/>
        <end position="97"/>
    </location>
</feature>
<dbReference type="AlphaFoldDB" id="A0A4R2TT44"/>
<protein>
    <recommendedName>
        <fullName evidence="4">Transmembrane protein</fullName>
    </recommendedName>
</protein>
<keyword evidence="3" id="KW-1185">Reference proteome</keyword>
<name>A0A4R2TT44_9FIRM</name>
<keyword evidence="1" id="KW-0472">Membrane</keyword>
<evidence type="ECO:0000313" key="3">
    <source>
        <dbReference type="Proteomes" id="UP000295504"/>
    </source>
</evidence>
<comment type="caution">
    <text evidence="2">The sequence shown here is derived from an EMBL/GenBank/DDBJ whole genome shotgun (WGS) entry which is preliminary data.</text>
</comment>
<sequence length="170" mass="19784">MNFRTVLNLIYYYRLPWVILAIFTWALIIFTCSLRQFIYAMPIGLWTMLVGGLLENFFINAKFWHESFILIPIGELDLFVMLGPFFTIGVILVRYLPKRPVHKLLLVLLLSLLATGIELIAIRLGLLTYAQGKWQSMHSVFAYVLGLMSALGFYFVYYNLPTKTIYKNKK</sequence>
<accession>A0A4R2TT44</accession>
<dbReference type="EMBL" id="SLYC01000002">
    <property type="protein sequence ID" value="TCQ07070.1"/>
    <property type="molecule type" value="Genomic_DNA"/>
</dbReference>
<dbReference type="RefSeq" id="WP_132847417.1">
    <property type="nucleotide sequence ID" value="NZ_CP058648.1"/>
</dbReference>
<reference evidence="2 3" key="1">
    <citation type="submission" date="2019-03" db="EMBL/GenBank/DDBJ databases">
        <title>Genomic Encyclopedia of Type Strains, Phase IV (KMG-IV): sequencing the most valuable type-strain genomes for metagenomic binning, comparative biology and taxonomic classification.</title>
        <authorList>
            <person name="Goeker M."/>
        </authorList>
    </citation>
    <scope>NUCLEOTIDE SEQUENCE [LARGE SCALE GENOMIC DNA]</scope>
    <source>
        <strain evidence="2 3">DSM 100013</strain>
    </source>
</reference>
<dbReference type="OrthoDB" id="1953761at2"/>
<feature type="transmembrane region" description="Helical" evidence="1">
    <location>
        <begin position="104"/>
        <end position="128"/>
    </location>
</feature>
<proteinExistence type="predicted"/>
<dbReference type="Proteomes" id="UP000295504">
    <property type="component" value="Unassembled WGS sequence"/>
</dbReference>
<feature type="transmembrane region" description="Helical" evidence="1">
    <location>
        <begin position="140"/>
        <end position="160"/>
    </location>
</feature>
<evidence type="ECO:0008006" key="4">
    <source>
        <dbReference type="Google" id="ProtNLM"/>
    </source>
</evidence>
<feature type="transmembrane region" description="Helical" evidence="1">
    <location>
        <begin position="12"/>
        <end position="30"/>
    </location>
</feature>
<gene>
    <name evidence="2" type="ORF">EDD79_100266</name>
</gene>
<keyword evidence="1" id="KW-1133">Transmembrane helix</keyword>
<keyword evidence="1" id="KW-0812">Transmembrane</keyword>
<organism evidence="2 3">
    <name type="scientific">Serpentinicella alkaliphila</name>
    <dbReference type="NCBI Taxonomy" id="1734049"/>
    <lineage>
        <taxon>Bacteria</taxon>
        <taxon>Bacillati</taxon>
        <taxon>Bacillota</taxon>
        <taxon>Clostridia</taxon>
        <taxon>Peptostreptococcales</taxon>
        <taxon>Natronincolaceae</taxon>
        <taxon>Serpentinicella</taxon>
    </lineage>
</organism>
<evidence type="ECO:0000313" key="2">
    <source>
        <dbReference type="EMBL" id="TCQ07070.1"/>
    </source>
</evidence>
<feature type="transmembrane region" description="Helical" evidence="1">
    <location>
        <begin position="37"/>
        <end position="58"/>
    </location>
</feature>
<evidence type="ECO:0000256" key="1">
    <source>
        <dbReference type="SAM" id="Phobius"/>
    </source>
</evidence>